<dbReference type="AlphaFoldDB" id="A0A381YK19"/>
<dbReference type="GO" id="GO:0016810">
    <property type="term" value="F:hydrolase activity, acting on carbon-nitrogen (but not peptide) bonds"/>
    <property type="evidence" value="ECO:0007669"/>
    <property type="project" value="InterPro"/>
</dbReference>
<dbReference type="InterPro" id="IPR013108">
    <property type="entry name" value="Amidohydro_3"/>
</dbReference>
<dbReference type="Gene3D" id="3.10.310.70">
    <property type="match status" value="1"/>
</dbReference>
<dbReference type="EMBL" id="UINC01018309">
    <property type="protein sequence ID" value="SVA76797.1"/>
    <property type="molecule type" value="Genomic_DNA"/>
</dbReference>
<dbReference type="InterPro" id="IPR033932">
    <property type="entry name" value="YtcJ-like"/>
</dbReference>
<dbReference type="CDD" id="cd01300">
    <property type="entry name" value="YtcJ_like"/>
    <property type="match status" value="1"/>
</dbReference>
<feature type="non-terminal residue" evidence="2">
    <location>
        <position position="433"/>
    </location>
</feature>
<dbReference type="InterPro" id="IPR032466">
    <property type="entry name" value="Metal_Hydrolase"/>
</dbReference>
<name>A0A381YK19_9ZZZZ</name>
<gene>
    <name evidence="2" type="ORF">METZ01_LOCUS129651</name>
</gene>
<dbReference type="SUPFAM" id="SSF51556">
    <property type="entry name" value="Metallo-dependent hydrolases"/>
    <property type="match status" value="1"/>
</dbReference>
<sequence length="433" mass="47804">MKKFATLYLLITITLSTGCESRSETADLILTNGKLLVMDNEYSTADALAISGDRIVLVGTNDDVLQLRGARTQVIDLDGRTASPGMIESHIHFSQLGRRIRQLFLNDTRSAEEAVDLVRQKVNTLEEGEWVTGAGWHTAAWDKSDYPDGKLLNQVTPDNPVYLTGMSWHAAWVNKIVMEMAGIDKDTPDPVGGIIVRDPETGEPTGVFLETAQKLVETALPKESDEQLKSIIQEANDAAVTFGITTIHDAQSNAKEIAAYRNLIENGRLKIRIYLMYHVDEFGDDFDLLMDKPIEVGSYEDRLTLRTLKIFSDGALGARGAALIKPYSDDPATAGLLRDDAATIGSVISRAFKAGYQVAYHAIGDRANRLVLDAYENELATRDVSDVRPRIEHAQILSLEDLPRFGSLGVIASMQPLHFSLDQRFARTRLGQE</sequence>
<dbReference type="Gene3D" id="2.30.40.10">
    <property type="entry name" value="Urease, subunit C, domain 1"/>
    <property type="match status" value="1"/>
</dbReference>
<dbReference type="Gene3D" id="3.20.20.140">
    <property type="entry name" value="Metal-dependent hydrolases"/>
    <property type="match status" value="1"/>
</dbReference>
<dbReference type="InterPro" id="IPR011059">
    <property type="entry name" value="Metal-dep_hydrolase_composite"/>
</dbReference>
<feature type="domain" description="Amidohydrolase 3" evidence="1">
    <location>
        <begin position="73"/>
        <end position="431"/>
    </location>
</feature>
<dbReference type="Pfam" id="PF07969">
    <property type="entry name" value="Amidohydro_3"/>
    <property type="match status" value="1"/>
</dbReference>
<accession>A0A381YK19</accession>
<evidence type="ECO:0000259" key="1">
    <source>
        <dbReference type="Pfam" id="PF07969"/>
    </source>
</evidence>
<organism evidence="2">
    <name type="scientific">marine metagenome</name>
    <dbReference type="NCBI Taxonomy" id="408172"/>
    <lineage>
        <taxon>unclassified sequences</taxon>
        <taxon>metagenomes</taxon>
        <taxon>ecological metagenomes</taxon>
    </lineage>
</organism>
<reference evidence="2" key="1">
    <citation type="submission" date="2018-05" db="EMBL/GenBank/DDBJ databases">
        <authorList>
            <person name="Lanie J.A."/>
            <person name="Ng W.-L."/>
            <person name="Kazmierczak K.M."/>
            <person name="Andrzejewski T.M."/>
            <person name="Davidsen T.M."/>
            <person name="Wayne K.J."/>
            <person name="Tettelin H."/>
            <person name="Glass J.I."/>
            <person name="Rusch D."/>
            <person name="Podicherti R."/>
            <person name="Tsui H.-C.T."/>
            <person name="Winkler M.E."/>
        </authorList>
    </citation>
    <scope>NUCLEOTIDE SEQUENCE</scope>
</reference>
<dbReference type="SUPFAM" id="SSF51338">
    <property type="entry name" value="Composite domain of metallo-dependent hydrolases"/>
    <property type="match status" value="1"/>
</dbReference>
<proteinExistence type="predicted"/>
<dbReference type="PANTHER" id="PTHR22642">
    <property type="entry name" value="IMIDAZOLONEPROPIONASE"/>
    <property type="match status" value="1"/>
</dbReference>
<dbReference type="PANTHER" id="PTHR22642:SF2">
    <property type="entry name" value="PROTEIN LONG AFTER FAR-RED 3"/>
    <property type="match status" value="1"/>
</dbReference>
<dbReference type="PROSITE" id="PS51257">
    <property type="entry name" value="PROKAR_LIPOPROTEIN"/>
    <property type="match status" value="1"/>
</dbReference>
<protein>
    <recommendedName>
        <fullName evidence="1">Amidohydrolase 3 domain-containing protein</fullName>
    </recommendedName>
</protein>
<evidence type="ECO:0000313" key="2">
    <source>
        <dbReference type="EMBL" id="SVA76797.1"/>
    </source>
</evidence>